<name>A0A2I0L976_PUNGR</name>
<dbReference type="AlphaFoldDB" id="A0A2I0L976"/>
<feature type="signal peptide" evidence="1">
    <location>
        <begin position="1"/>
        <end position="19"/>
    </location>
</feature>
<keyword evidence="3" id="KW-1185">Reference proteome</keyword>
<evidence type="ECO:0000313" key="3">
    <source>
        <dbReference type="Proteomes" id="UP000233551"/>
    </source>
</evidence>
<sequence>MSCPLFIFSLLLAIKKFQSFQFDSIKLIIDSEKSIMDSSSRAIPFTEFLEDVQLCILSFLSLPEIAAFACNSKRSLSLFNGRPSPA</sequence>
<comment type="caution">
    <text evidence="2">The sequence shown here is derived from an EMBL/GenBank/DDBJ whole genome shotgun (WGS) entry which is preliminary data.</text>
</comment>
<reference evidence="2 3" key="1">
    <citation type="submission" date="2017-11" db="EMBL/GenBank/DDBJ databases">
        <title>De-novo sequencing of pomegranate (Punica granatum L.) genome.</title>
        <authorList>
            <person name="Akparov Z."/>
            <person name="Amiraslanov A."/>
            <person name="Hajiyeva S."/>
            <person name="Abbasov M."/>
            <person name="Kaur K."/>
            <person name="Hamwieh A."/>
            <person name="Solovyev V."/>
            <person name="Salamov A."/>
            <person name="Braich B."/>
            <person name="Kosarev P."/>
            <person name="Mahmoud A."/>
            <person name="Hajiyev E."/>
            <person name="Babayeva S."/>
            <person name="Izzatullayeva V."/>
            <person name="Mammadov A."/>
            <person name="Mammadov A."/>
            <person name="Sharifova S."/>
            <person name="Ojaghi J."/>
            <person name="Eynullazada K."/>
            <person name="Bayramov B."/>
            <person name="Abdulazimova A."/>
            <person name="Shahmuradov I."/>
        </authorList>
    </citation>
    <scope>NUCLEOTIDE SEQUENCE [LARGE SCALE GENOMIC DNA]</scope>
    <source>
        <strain evidence="3">cv. AG2017</strain>
        <tissue evidence="2">Leaf</tissue>
    </source>
</reference>
<organism evidence="2 3">
    <name type="scientific">Punica granatum</name>
    <name type="common">Pomegranate</name>
    <dbReference type="NCBI Taxonomy" id="22663"/>
    <lineage>
        <taxon>Eukaryota</taxon>
        <taxon>Viridiplantae</taxon>
        <taxon>Streptophyta</taxon>
        <taxon>Embryophyta</taxon>
        <taxon>Tracheophyta</taxon>
        <taxon>Spermatophyta</taxon>
        <taxon>Magnoliopsida</taxon>
        <taxon>eudicotyledons</taxon>
        <taxon>Gunneridae</taxon>
        <taxon>Pentapetalae</taxon>
        <taxon>rosids</taxon>
        <taxon>malvids</taxon>
        <taxon>Myrtales</taxon>
        <taxon>Lythraceae</taxon>
        <taxon>Punica</taxon>
    </lineage>
</organism>
<dbReference type="Proteomes" id="UP000233551">
    <property type="component" value="Unassembled WGS sequence"/>
</dbReference>
<dbReference type="EMBL" id="PGOL01000103">
    <property type="protein sequence ID" value="PKI77210.1"/>
    <property type="molecule type" value="Genomic_DNA"/>
</dbReference>
<keyword evidence="1" id="KW-0732">Signal</keyword>
<proteinExistence type="predicted"/>
<gene>
    <name evidence="2" type="ORF">CRG98_002420</name>
</gene>
<accession>A0A2I0L976</accession>
<protein>
    <recommendedName>
        <fullName evidence="4">F-box domain-containing protein</fullName>
    </recommendedName>
</protein>
<evidence type="ECO:0008006" key="4">
    <source>
        <dbReference type="Google" id="ProtNLM"/>
    </source>
</evidence>
<evidence type="ECO:0000313" key="2">
    <source>
        <dbReference type="EMBL" id="PKI77210.1"/>
    </source>
</evidence>
<evidence type="ECO:0000256" key="1">
    <source>
        <dbReference type="SAM" id="SignalP"/>
    </source>
</evidence>
<feature type="chain" id="PRO_5014147276" description="F-box domain-containing protein" evidence="1">
    <location>
        <begin position="20"/>
        <end position="86"/>
    </location>
</feature>